<keyword evidence="10" id="KW-1185">Reference proteome</keyword>
<feature type="domain" description="Exonuclease" evidence="8">
    <location>
        <begin position="906"/>
        <end position="1065"/>
    </location>
</feature>
<gene>
    <name evidence="9" type="ORF">X975_22967</name>
</gene>
<proteinExistence type="inferred from homology"/>
<evidence type="ECO:0000313" key="9">
    <source>
        <dbReference type="EMBL" id="KFM63646.1"/>
    </source>
</evidence>
<protein>
    <submittedName>
        <fullName evidence="9">RNA exonuclease 1-like protein</fullName>
    </submittedName>
</protein>
<dbReference type="STRING" id="407821.A0A087TEV7"/>
<feature type="compositionally biased region" description="Basic residues" evidence="7">
    <location>
        <begin position="305"/>
        <end position="317"/>
    </location>
</feature>
<keyword evidence="6" id="KW-0539">Nucleus</keyword>
<feature type="compositionally biased region" description="Low complexity" evidence="7">
    <location>
        <begin position="469"/>
        <end position="478"/>
    </location>
</feature>
<evidence type="ECO:0000256" key="7">
    <source>
        <dbReference type="SAM" id="MobiDB-lite"/>
    </source>
</evidence>
<feature type="compositionally biased region" description="Basic and acidic residues" evidence="7">
    <location>
        <begin position="454"/>
        <end position="463"/>
    </location>
</feature>
<dbReference type="PANTHER" id="PTHR12801">
    <property type="entry name" value="RNA EXONUCLEASE REXO1 / RECO3 FAMILY MEMBER-RELATED"/>
    <property type="match status" value="1"/>
</dbReference>
<dbReference type="Pfam" id="PF00929">
    <property type="entry name" value="RNase_T"/>
    <property type="match status" value="1"/>
</dbReference>
<dbReference type="AlphaFoldDB" id="A0A087TEV7"/>
<name>A0A087TEV7_STEMI</name>
<feature type="compositionally biased region" description="Basic and acidic residues" evidence="7">
    <location>
        <begin position="404"/>
        <end position="433"/>
    </location>
</feature>
<feature type="compositionally biased region" description="Basic and acidic residues" evidence="7">
    <location>
        <begin position="144"/>
        <end position="155"/>
    </location>
</feature>
<feature type="region of interest" description="Disordered" evidence="7">
    <location>
        <begin position="236"/>
        <end position="485"/>
    </location>
</feature>
<dbReference type="FunFam" id="3.30.420.10:FF:000021">
    <property type="entry name" value="RNA exonuclease 1 homolog"/>
    <property type="match status" value="1"/>
</dbReference>
<feature type="region of interest" description="Disordered" evidence="7">
    <location>
        <begin position="114"/>
        <end position="155"/>
    </location>
</feature>
<feature type="non-terminal residue" evidence="9">
    <location>
        <position position="1066"/>
    </location>
</feature>
<keyword evidence="3" id="KW-0540">Nuclease</keyword>
<evidence type="ECO:0000313" key="10">
    <source>
        <dbReference type="Proteomes" id="UP000054359"/>
    </source>
</evidence>
<comment type="similarity">
    <text evidence="2">Belongs to the REXO1/REXO3 family.</text>
</comment>
<feature type="compositionally biased region" description="Basic and acidic residues" evidence="7">
    <location>
        <begin position="350"/>
        <end position="367"/>
    </location>
</feature>
<accession>A0A087TEV7</accession>
<dbReference type="InterPro" id="IPR034922">
    <property type="entry name" value="REX1-like_exo"/>
</dbReference>
<dbReference type="SUPFAM" id="SSF53098">
    <property type="entry name" value="Ribonuclease H-like"/>
    <property type="match status" value="1"/>
</dbReference>
<dbReference type="GO" id="GO:0005634">
    <property type="term" value="C:nucleus"/>
    <property type="evidence" value="ECO:0007669"/>
    <property type="project" value="UniProtKB-SubCell"/>
</dbReference>
<dbReference type="Pfam" id="PF15870">
    <property type="entry name" value="EloA-BP1"/>
    <property type="match status" value="1"/>
</dbReference>
<dbReference type="EMBL" id="KK114896">
    <property type="protein sequence ID" value="KFM63646.1"/>
    <property type="molecule type" value="Genomic_DNA"/>
</dbReference>
<sequence length="1066" mass="119320">MVTDSQENATYIPTPVDRCVKPAGILKTNSSNLDRPSTSFVPEYKPTPISKLKELNISQGVSKSDEYTPDYSSSLRKKKNIEEYDPTEVKCVLKKSVTFVDEQIESVAGAYVPPFSSDDDLDDSASAPKFSDDDIDEEIPQPPKKIDPIKKEIDVSEKTEETKIDKFSLVDKILDETKKTEQIINAFRKPVCPPKQTVVPKESKTALSKTALLKNKSVIPYLFEDTDEVEILSVKTAESKESSDSINLKTDPDTLVQNKSDHVSEGSVIKISESVECTTEKPKSKKQTDSLDRKSKKSESDKQKEKSKKHSVSSKSKKSSDSADKTKLAKNISDSKSKSSSNKKSSSGNKTHDSEKNKSSDTLSDKKHQSKSVSKSQKSEKVKLQDERVSSSSIVKKSKHGHNKKESTNMDTGSKSKDSDTKKRKFEDIDHESSRKHKSKIKNVPVSSTTVKKLKAEDCHNSVDEDMDTSVITVSSSESESDPNEECWRIYNENFPENADNSAGSDKEDSSKEADAKCEDLLIRRKQRFAHAAAASLKKTKEKLAVKPSINPAQVMHNRFAQIKALHARQNEQKSGNFNTLGGHPDKKRISVVPNPSLLAAVTQKQMQAKSNAVLGDFSPLPPTVSKNLKITKRVAHVPDVAVKPRPVIPADYGSKVPTNVRQKFLNAFIDEYLKFSTEEEAYESALEEEKRAYQRSSSKAIYMNVASNALTRLRHKPETVKKGNGVSSTTNRVSHQTVLNGPLAQRTSFSIERKKAQVIPELKGATLYEHLLPFVMTEEQLKENGYPLLHPTEAGRAVIEGIYANRIQYCNDPFKRTCCRCQKTYYVNVDGDYVRDEECDFHWGRLWKRRIAGAIESRYSCCQGDSESDGCCVSTGHVFEGSEAHVFKGYVRTLPKTPPPDKYYGIYSLDCEMCYTTAGLELTRVTVIGTDLKPVYETFVKPQNKVLDYNTRFSGITEDDLKNVRTTLRDVQAVMLCIFNDRTILIGHSLESDFKALKLIHKTVIDTSVVFPHKMGLPYKRALKTLMAEKLNKIIQNDVGGHDSNEDAVSCMELMLWKIKEELKG</sequence>
<feature type="compositionally biased region" description="Low complexity" evidence="7">
    <location>
        <begin position="338"/>
        <end position="349"/>
    </location>
</feature>
<evidence type="ECO:0000259" key="8">
    <source>
        <dbReference type="SMART" id="SM00479"/>
    </source>
</evidence>
<dbReference type="InterPro" id="IPR013520">
    <property type="entry name" value="Ribonucl_H"/>
</dbReference>
<evidence type="ECO:0000256" key="4">
    <source>
        <dbReference type="ARBA" id="ARBA00022801"/>
    </source>
</evidence>
<dbReference type="Proteomes" id="UP000054359">
    <property type="component" value="Unassembled WGS sequence"/>
</dbReference>
<evidence type="ECO:0000256" key="2">
    <source>
        <dbReference type="ARBA" id="ARBA00006357"/>
    </source>
</evidence>
<evidence type="ECO:0000256" key="1">
    <source>
        <dbReference type="ARBA" id="ARBA00004123"/>
    </source>
</evidence>
<dbReference type="SMART" id="SM00479">
    <property type="entry name" value="EXOIII"/>
    <property type="match status" value="1"/>
</dbReference>
<feature type="compositionally biased region" description="Basic and acidic residues" evidence="7">
    <location>
        <begin position="377"/>
        <end position="389"/>
    </location>
</feature>
<dbReference type="GO" id="GO:0004527">
    <property type="term" value="F:exonuclease activity"/>
    <property type="evidence" value="ECO:0007669"/>
    <property type="project" value="UniProtKB-KW"/>
</dbReference>
<dbReference type="InterPro" id="IPR031736">
    <property type="entry name" value="REXO1-like_dom"/>
</dbReference>
<evidence type="ECO:0000256" key="5">
    <source>
        <dbReference type="ARBA" id="ARBA00022839"/>
    </source>
</evidence>
<feature type="compositionally biased region" description="Basic and acidic residues" evidence="7">
    <location>
        <begin position="318"/>
        <end position="337"/>
    </location>
</feature>
<keyword evidence="4" id="KW-0378">Hydrolase</keyword>
<dbReference type="Gene3D" id="3.30.420.10">
    <property type="entry name" value="Ribonuclease H-like superfamily/Ribonuclease H"/>
    <property type="match status" value="1"/>
</dbReference>
<dbReference type="GO" id="GO:0003676">
    <property type="term" value="F:nucleic acid binding"/>
    <property type="evidence" value="ECO:0007669"/>
    <property type="project" value="InterPro"/>
</dbReference>
<dbReference type="OMA" id="NIRMQYY"/>
<keyword evidence="5 9" id="KW-0269">Exonuclease</keyword>
<dbReference type="InterPro" id="IPR012337">
    <property type="entry name" value="RNaseH-like_sf"/>
</dbReference>
<dbReference type="InterPro" id="IPR036397">
    <property type="entry name" value="RNaseH_sf"/>
</dbReference>
<evidence type="ECO:0000256" key="3">
    <source>
        <dbReference type="ARBA" id="ARBA00022722"/>
    </source>
</evidence>
<comment type="subcellular location">
    <subcellularLocation>
        <location evidence="1">Nucleus</location>
    </subcellularLocation>
</comment>
<evidence type="ECO:0000256" key="6">
    <source>
        <dbReference type="ARBA" id="ARBA00023242"/>
    </source>
</evidence>
<dbReference type="CDD" id="cd06145">
    <property type="entry name" value="REX1_like"/>
    <property type="match status" value="1"/>
</dbReference>
<dbReference type="OrthoDB" id="206335at2759"/>
<organism evidence="9 10">
    <name type="scientific">Stegodyphus mimosarum</name>
    <name type="common">African social velvet spider</name>
    <dbReference type="NCBI Taxonomy" id="407821"/>
    <lineage>
        <taxon>Eukaryota</taxon>
        <taxon>Metazoa</taxon>
        <taxon>Ecdysozoa</taxon>
        <taxon>Arthropoda</taxon>
        <taxon>Chelicerata</taxon>
        <taxon>Arachnida</taxon>
        <taxon>Araneae</taxon>
        <taxon>Araneomorphae</taxon>
        <taxon>Entelegynae</taxon>
        <taxon>Eresoidea</taxon>
        <taxon>Eresidae</taxon>
        <taxon>Stegodyphus</taxon>
    </lineage>
</organism>
<feature type="compositionally biased region" description="Basic and acidic residues" evidence="7">
    <location>
        <begin position="278"/>
        <end position="304"/>
    </location>
</feature>
<dbReference type="InterPro" id="IPR047021">
    <property type="entry name" value="REXO1/3/4-like"/>
</dbReference>
<dbReference type="PANTHER" id="PTHR12801:SF115">
    <property type="entry name" value="FI18136P1-RELATED"/>
    <property type="match status" value="1"/>
</dbReference>
<reference evidence="9 10" key="1">
    <citation type="submission" date="2013-11" db="EMBL/GenBank/DDBJ databases">
        <title>Genome sequencing of Stegodyphus mimosarum.</title>
        <authorList>
            <person name="Bechsgaard J."/>
        </authorList>
    </citation>
    <scope>NUCLEOTIDE SEQUENCE [LARGE SCALE GENOMIC DNA]</scope>
</reference>